<gene>
    <name evidence="1" type="ORF">RRG08_051859</name>
</gene>
<dbReference type="EMBL" id="JAWDGP010004327">
    <property type="protein sequence ID" value="KAK3765235.1"/>
    <property type="molecule type" value="Genomic_DNA"/>
</dbReference>
<name>A0AAE0Z9Q7_9GAST</name>
<dbReference type="Proteomes" id="UP001283361">
    <property type="component" value="Unassembled WGS sequence"/>
</dbReference>
<dbReference type="AlphaFoldDB" id="A0AAE0Z9Q7"/>
<organism evidence="1 2">
    <name type="scientific">Elysia crispata</name>
    <name type="common">lettuce slug</name>
    <dbReference type="NCBI Taxonomy" id="231223"/>
    <lineage>
        <taxon>Eukaryota</taxon>
        <taxon>Metazoa</taxon>
        <taxon>Spiralia</taxon>
        <taxon>Lophotrochozoa</taxon>
        <taxon>Mollusca</taxon>
        <taxon>Gastropoda</taxon>
        <taxon>Heterobranchia</taxon>
        <taxon>Euthyneura</taxon>
        <taxon>Panpulmonata</taxon>
        <taxon>Sacoglossa</taxon>
        <taxon>Placobranchoidea</taxon>
        <taxon>Plakobranchidae</taxon>
        <taxon>Elysia</taxon>
    </lineage>
</organism>
<protein>
    <submittedName>
        <fullName evidence="1">Uncharacterized protein</fullName>
    </submittedName>
</protein>
<sequence>MHRVIDTFSDLKVESGNHSFTTHRVIDTFSDLKVERGNHSFITHRVIDTFSDLKARITRFSDKHSPLVGCSLSQPISVERSSLFQPISGERSSLFQPISGVIISANQRRADDSRH</sequence>
<reference evidence="1" key="1">
    <citation type="journal article" date="2023" name="G3 (Bethesda)">
        <title>A reference genome for the long-term kleptoplast-retaining sea slug Elysia crispata morphotype clarki.</title>
        <authorList>
            <person name="Eastman K.E."/>
            <person name="Pendleton A.L."/>
            <person name="Shaikh M.A."/>
            <person name="Suttiyut T."/>
            <person name="Ogas R."/>
            <person name="Tomko P."/>
            <person name="Gavelis G."/>
            <person name="Widhalm J.R."/>
            <person name="Wisecaver J.H."/>
        </authorList>
    </citation>
    <scope>NUCLEOTIDE SEQUENCE</scope>
    <source>
        <strain evidence="1">ECLA1</strain>
    </source>
</reference>
<evidence type="ECO:0000313" key="2">
    <source>
        <dbReference type="Proteomes" id="UP001283361"/>
    </source>
</evidence>
<comment type="caution">
    <text evidence="1">The sequence shown here is derived from an EMBL/GenBank/DDBJ whole genome shotgun (WGS) entry which is preliminary data.</text>
</comment>
<keyword evidence="2" id="KW-1185">Reference proteome</keyword>
<proteinExistence type="predicted"/>
<accession>A0AAE0Z9Q7</accession>
<evidence type="ECO:0000313" key="1">
    <source>
        <dbReference type="EMBL" id="KAK3765235.1"/>
    </source>
</evidence>